<dbReference type="EMBL" id="AMZH03027916">
    <property type="protein sequence ID" value="RRT33933.1"/>
    <property type="molecule type" value="Genomic_DNA"/>
</dbReference>
<protein>
    <submittedName>
        <fullName evidence="2">Uncharacterized protein</fullName>
    </submittedName>
</protein>
<feature type="compositionally biased region" description="Low complexity" evidence="1">
    <location>
        <begin position="53"/>
        <end position="64"/>
    </location>
</feature>
<comment type="caution">
    <text evidence="2">The sequence shown here is derived from an EMBL/GenBank/DDBJ whole genome shotgun (WGS) entry which is preliminary data.</text>
</comment>
<feature type="region of interest" description="Disordered" evidence="1">
    <location>
        <begin position="52"/>
        <end position="86"/>
    </location>
</feature>
<organism evidence="2 3">
    <name type="scientific">Ensete ventricosum</name>
    <name type="common">Abyssinian banana</name>
    <name type="synonym">Musa ensete</name>
    <dbReference type="NCBI Taxonomy" id="4639"/>
    <lineage>
        <taxon>Eukaryota</taxon>
        <taxon>Viridiplantae</taxon>
        <taxon>Streptophyta</taxon>
        <taxon>Embryophyta</taxon>
        <taxon>Tracheophyta</taxon>
        <taxon>Spermatophyta</taxon>
        <taxon>Magnoliopsida</taxon>
        <taxon>Liliopsida</taxon>
        <taxon>Zingiberales</taxon>
        <taxon>Musaceae</taxon>
        <taxon>Ensete</taxon>
    </lineage>
</organism>
<dbReference type="AlphaFoldDB" id="A0A426X381"/>
<accession>A0A426X381</accession>
<gene>
    <name evidence="2" type="ORF">B296_00053875</name>
</gene>
<reference evidence="2 3" key="1">
    <citation type="journal article" date="2014" name="Agronomy (Basel)">
        <title>A Draft Genome Sequence for Ensete ventricosum, the Drought-Tolerant Tree Against Hunger.</title>
        <authorList>
            <person name="Harrison J."/>
            <person name="Moore K.A."/>
            <person name="Paszkiewicz K."/>
            <person name="Jones T."/>
            <person name="Grant M."/>
            <person name="Ambacheew D."/>
            <person name="Muzemil S."/>
            <person name="Studholme D.J."/>
        </authorList>
    </citation>
    <scope>NUCLEOTIDE SEQUENCE [LARGE SCALE GENOMIC DNA]</scope>
</reference>
<proteinExistence type="predicted"/>
<evidence type="ECO:0000256" key="1">
    <source>
        <dbReference type="SAM" id="MobiDB-lite"/>
    </source>
</evidence>
<evidence type="ECO:0000313" key="2">
    <source>
        <dbReference type="EMBL" id="RRT33933.1"/>
    </source>
</evidence>
<dbReference type="Proteomes" id="UP000287651">
    <property type="component" value="Unassembled WGS sequence"/>
</dbReference>
<sequence length="107" mass="11772">MQGSGTFPASEHWQKSGSHKKLLTRMKSLSWIEPQIPIVSVGSARYLRYRVGPTPSSTKSPLKTSEGKPWLQHRGVESMRASGEDDVISTVVEGSSSVHPRLEPRSS</sequence>
<name>A0A426X381_ENSVE</name>
<evidence type="ECO:0000313" key="3">
    <source>
        <dbReference type="Proteomes" id="UP000287651"/>
    </source>
</evidence>